<accession>A0A8H3KZK7</accession>
<protein>
    <submittedName>
        <fullName evidence="1">Uncharacterized protein</fullName>
    </submittedName>
</protein>
<reference evidence="1" key="1">
    <citation type="submission" date="2019-10" db="EMBL/GenBank/DDBJ databases">
        <title>Conservation and host-specific expression of non-tandemly repeated heterogenous ribosome RNA gene in arbuscular mycorrhizal fungi.</title>
        <authorList>
            <person name="Maeda T."/>
            <person name="Kobayashi Y."/>
            <person name="Nakagawa T."/>
            <person name="Ezawa T."/>
            <person name="Yamaguchi K."/>
            <person name="Bino T."/>
            <person name="Nishimoto Y."/>
            <person name="Shigenobu S."/>
            <person name="Kawaguchi M."/>
        </authorList>
    </citation>
    <scope>NUCLEOTIDE SEQUENCE</scope>
    <source>
        <strain evidence="1">HR1</strain>
    </source>
</reference>
<dbReference type="EMBL" id="BLAL01000028">
    <property type="protein sequence ID" value="GES77140.1"/>
    <property type="molecule type" value="Genomic_DNA"/>
</dbReference>
<proteinExistence type="predicted"/>
<name>A0A8H3KZK7_9GLOM</name>
<evidence type="ECO:0000313" key="1">
    <source>
        <dbReference type="EMBL" id="GES77140.1"/>
    </source>
</evidence>
<organism evidence="1 2">
    <name type="scientific">Rhizophagus clarus</name>
    <dbReference type="NCBI Taxonomy" id="94130"/>
    <lineage>
        <taxon>Eukaryota</taxon>
        <taxon>Fungi</taxon>
        <taxon>Fungi incertae sedis</taxon>
        <taxon>Mucoromycota</taxon>
        <taxon>Glomeromycotina</taxon>
        <taxon>Glomeromycetes</taxon>
        <taxon>Glomerales</taxon>
        <taxon>Glomeraceae</taxon>
        <taxon>Rhizophagus</taxon>
    </lineage>
</organism>
<sequence>MLLFPIRLEDIFGLDMIYGVFAIERARSRIQYKIVKYAFIDTDIVDPIIPEFIDNNKNNELEDASSVDIEFQFPIEWALKSNQKFGKKEKGKRMKKQVKELLKSFFLNGNLNQKDRMLIKDMHNKLLNFVKSGELEAKDIPKILTIQN</sequence>
<dbReference type="Proteomes" id="UP000615446">
    <property type="component" value="Unassembled WGS sequence"/>
</dbReference>
<gene>
    <name evidence="1" type="ORF">RCL2_000452200</name>
</gene>
<dbReference type="OrthoDB" id="2442070at2759"/>
<evidence type="ECO:0000313" key="2">
    <source>
        <dbReference type="Proteomes" id="UP000615446"/>
    </source>
</evidence>
<dbReference type="AlphaFoldDB" id="A0A8H3KZK7"/>
<comment type="caution">
    <text evidence="1">The sequence shown here is derived from an EMBL/GenBank/DDBJ whole genome shotgun (WGS) entry which is preliminary data.</text>
</comment>